<dbReference type="Pfam" id="PF10551">
    <property type="entry name" value="MULE"/>
    <property type="match status" value="1"/>
</dbReference>
<name>A0A2G5EYA1_AQUCA</name>
<dbReference type="InterPro" id="IPR018289">
    <property type="entry name" value="MULE_transposase_dom"/>
</dbReference>
<sequence>MKKYHVYPTSTATIFQRPWIVKSAILESLKGILSNDGGWRLSVVCGTHNHTLGDNLIGHAYVGRLTLDERLLSTIYNYRAKNRLSTLQGRSQMQQLFKSLDDNGYSEFHMENESDGVCTDIIFAHPQSVSLAKCFPEVLLMDCTYKTNCFNLPLLEIVGFTSTMKTFAIAFGFLQAEKVDNFIWALEKLTEILEGKAEYVGVIVTDRDLALMKAISMVFPKATHLLCRFHIMRNVESKCKKNFKTKKEYEEFMKDFGDLMQSSTENDYEDRLEILKVSMLKRKLFCDMLKINGCQVENQWLSNYKQKFISAWIDSVMHFDTLTTNRVESMHASLKIHLGTSRGNLTQIWKVIDNLLINQLTEINRTFNRSRNSWGHVYKENPYAEIRGLISSDALDLLAGEIKKSNFVGEDQTLCGCVLKKTCGLPCAHELYQMVVLGGHCIPLSSINSRWRKLDSKPVELPIGSLNIVPELEMIKNKFDSQQDDHHKVLMIRKCVELADPKNTYMQEPRKKYDMKEPSGFEYAKTQEEMSESKKKVVAPPKKAPRKLPVKRPIVSSKKIPCKLPMKIPIVSPKKIPCKLPSVKKSRKNYRLKNFPDLKCKWDNDLYELDPRIRDVIDNYENVRGDGHCGYRAIARLLGFNDNDDAGWRMVRGRLLLELEKHELFYMRYLTPERIGELKRNLQCTLTSTMNPDEWFTLPDMGCLVACTFNCVFVCISPTSPCTYFPLMTSPDPQKISLFTVGHVQDGTHFVKLVLANNAPLPPLVPYWEAIRLPKAKTGGHYMNVSWMPGCVVADNKATKYY</sequence>
<dbReference type="PROSITE" id="PS50802">
    <property type="entry name" value="OTU"/>
    <property type="match status" value="1"/>
</dbReference>
<dbReference type="InParanoid" id="A0A2G5EYA1"/>
<dbReference type="PANTHER" id="PTHR31569:SF4">
    <property type="entry name" value="SWIM-TYPE DOMAIN-CONTAINING PROTEIN"/>
    <property type="match status" value="1"/>
</dbReference>
<evidence type="ECO:0000259" key="2">
    <source>
        <dbReference type="PROSITE" id="PS50802"/>
    </source>
</evidence>
<dbReference type="AlphaFoldDB" id="A0A2G5EYA1"/>
<dbReference type="InterPro" id="IPR052579">
    <property type="entry name" value="Zinc_finger_SWIM"/>
</dbReference>
<evidence type="ECO:0000313" key="3">
    <source>
        <dbReference type="EMBL" id="PIA60745.1"/>
    </source>
</evidence>
<reference evidence="3 4" key="1">
    <citation type="submission" date="2017-09" db="EMBL/GenBank/DDBJ databases">
        <title>WGS assembly of Aquilegia coerulea Goldsmith.</title>
        <authorList>
            <person name="Hodges S."/>
            <person name="Kramer E."/>
            <person name="Nordborg M."/>
            <person name="Tomkins J."/>
            <person name="Borevitz J."/>
            <person name="Derieg N."/>
            <person name="Yan J."/>
            <person name="Mihaltcheva S."/>
            <person name="Hayes R.D."/>
            <person name="Rokhsar D."/>
        </authorList>
    </citation>
    <scope>NUCLEOTIDE SEQUENCE [LARGE SCALE GENOMIC DNA]</scope>
    <source>
        <strain evidence="4">cv. Goldsmith</strain>
    </source>
</reference>
<evidence type="ECO:0000313" key="4">
    <source>
        <dbReference type="Proteomes" id="UP000230069"/>
    </source>
</evidence>
<keyword evidence="4" id="KW-1185">Reference proteome</keyword>
<accession>A0A2G5EYA1</accession>
<dbReference type="STRING" id="218851.A0A2G5EYA1"/>
<dbReference type="CDD" id="cd22744">
    <property type="entry name" value="OTU"/>
    <property type="match status" value="1"/>
</dbReference>
<dbReference type="PANTHER" id="PTHR31569">
    <property type="entry name" value="SWIM-TYPE DOMAIN-CONTAINING PROTEIN"/>
    <property type="match status" value="1"/>
</dbReference>
<dbReference type="InterPro" id="IPR003323">
    <property type="entry name" value="OTU_dom"/>
</dbReference>
<feature type="region of interest" description="Disordered" evidence="1">
    <location>
        <begin position="525"/>
        <end position="549"/>
    </location>
</feature>
<evidence type="ECO:0000256" key="1">
    <source>
        <dbReference type="SAM" id="MobiDB-lite"/>
    </source>
</evidence>
<gene>
    <name evidence="3" type="ORF">AQUCO_00300332v1</name>
</gene>
<feature type="domain" description="OTU" evidence="2">
    <location>
        <begin position="618"/>
        <end position="756"/>
    </location>
</feature>
<dbReference type="Proteomes" id="UP000230069">
    <property type="component" value="Unassembled WGS sequence"/>
</dbReference>
<dbReference type="OrthoDB" id="2422440at2759"/>
<proteinExistence type="predicted"/>
<organism evidence="3 4">
    <name type="scientific">Aquilegia coerulea</name>
    <name type="common">Rocky mountain columbine</name>
    <dbReference type="NCBI Taxonomy" id="218851"/>
    <lineage>
        <taxon>Eukaryota</taxon>
        <taxon>Viridiplantae</taxon>
        <taxon>Streptophyta</taxon>
        <taxon>Embryophyta</taxon>
        <taxon>Tracheophyta</taxon>
        <taxon>Spermatophyta</taxon>
        <taxon>Magnoliopsida</taxon>
        <taxon>Ranunculales</taxon>
        <taxon>Ranunculaceae</taxon>
        <taxon>Thalictroideae</taxon>
        <taxon>Aquilegia</taxon>
    </lineage>
</organism>
<feature type="compositionally biased region" description="Basic and acidic residues" evidence="1">
    <location>
        <begin position="525"/>
        <end position="535"/>
    </location>
</feature>
<dbReference type="EMBL" id="KZ305020">
    <property type="protein sequence ID" value="PIA60745.1"/>
    <property type="molecule type" value="Genomic_DNA"/>
</dbReference>
<protein>
    <recommendedName>
        <fullName evidence="2">OTU domain-containing protein</fullName>
    </recommendedName>
</protein>